<feature type="compositionally biased region" description="Polar residues" evidence="1">
    <location>
        <begin position="58"/>
        <end position="70"/>
    </location>
</feature>
<sequence>MLCCARGRRSRGALFCARGGHVVLCFVREEVMWCSVSRAKEGHMGLDIREREEAENGVGSTANQKTIPPQ</sequence>
<dbReference type="EMBL" id="BEZZ01000040">
    <property type="protein sequence ID" value="GCC23841.1"/>
    <property type="molecule type" value="Genomic_DNA"/>
</dbReference>
<accession>A0A401S0A0</accession>
<name>A0A401S0A0_CHIPU</name>
<keyword evidence="3" id="KW-1185">Reference proteome</keyword>
<evidence type="ECO:0000256" key="1">
    <source>
        <dbReference type="SAM" id="MobiDB-lite"/>
    </source>
</evidence>
<organism evidence="2 3">
    <name type="scientific">Chiloscyllium punctatum</name>
    <name type="common">Brownbanded bambooshark</name>
    <name type="synonym">Hemiscyllium punctatum</name>
    <dbReference type="NCBI Taxonomy" id="137246"/>
    <lineage>
        <taxon>Eukaryota</taxon>
        <taxon>Metazoa</taxon>
        <taxon>Chordata</taxon>
        <taxon>Craniata</taxon>
        <taxon>Vertebrata</taxon>
        <taxon>Chondrichthyes</taxon>
        <taxon>Elasmobranchii</taxon>
        <taxon>Galeomorphii</taxon>
        <taxon>Galeoidea</taxon>
        <taxon>Orectolobiformes</taxon>
        <taxon>Hemiscylliidae</taxon>
        <taxon>Chiloscyllium</taxon>
    </lineage>
</organism>
<gene>
    <name evidence="2" type="ORF">chiPu_0002239</name>
</gene>
<proteinExistence type="predicted"/>
<reference evidence="2 3" key="1">
    <citation type="journal article" date="2018" name="Nat. Ecol. Evol.">
        <title>Shark genomes provide insights into elasmobranch evolution and the origin of vertebrates.</title>
        <authorList>
            <person name="Hara Y"/>
            <person name="Yamaguchi K"/>
            <person name="Onimaru K"/>
            <person name="Kadota M"/>
            <person name="Koyanagi M"/>
            <person name="Keeley SD"/>
            <person name="Tatsumi K"/>
            <person name="Tanaka K"/>
            <person name="Motone F"/>
            <person name="Kageyama Y"/>
            <person name="Nozu R"/>
            <person name="Adachi N"/>
            <person name="Nishimura O"/>
            <person name="Nakagawa R"/>
            <person name="Tanegashima C"/>
            <person name="Kiyatake I"/>
            <person name="Matsumoto R"/>
            <person name="Murakumo K"/>
            <person name="Nishida K"/>
            <person name="Terakita A"/>
            <person name="Kuratani S"/>
            <person name="Sato K"/>
            <person name="Hyodo S Kuraku.S."/>
        </authorList>
    </citation>
    <scope>NUCLEOTIDE SEQUENCE [LARGE SCALE GENOMIC DNA]</scope>
</reference>
<dbReference type="AlphaFoldDB" id="A0A401S0A0"/>
<evidence type="ECO:0000313" key="3">
    <source>
        <dbReference type="Proteomes" id="UP000287033"/>
    </source>
</evidence>
<comment type="caution">
    <text evidence="2">The sequence shown here is derived from an EMBL/GenBank/DDBJ whole genome shotgun (WGS) entry which is preliminary data.</text>
</comment>
<protein>
    <submittedName>
        <fullName evidence="2">Uncharacterized protein</fullName>
    </submittedName>
</protein>
<dbReference type="Proteomes" id="UP000287033">
    <property type="component" value="Unassembled WGS sequence"/>
</dbReference>
<feature type="region of interest" description="Disordered" evidence="1">
    <location>
        <begin position="47"/>
        <end position="70"/>
    </location>
</feature>
<evidence type="ECO:0000313" key="2">
    <source>
        <dbReference type="EMBL" id="GCC23841.1"/>
    </source>
</evidence>